<dbReference type="InterPro" id="IPR018522">
    <property type="entry name" value="TopoIIA_CS"/>
</dbReference>
<dbReference type="Gene3D" id="3.30.230.10">
    <property type="match status" value="1"/>
</dbReference>
<evidence type="ECO:0000256" key="11">
    <source>
        <dbReference type="HAMAP-Rule" id="MF_00938"/>
    </source>
</evidence>
<dbReference type="SUPFAM" id="SSF56719">
    <property type="entry name" value="Type II DNA topoisomerase"/>
    <property type="match status" value="1"/>
</dbReference>
<dbReference type="AlphaFoldDB" id="M9RE13"/>
<dbReference type="eggNOG" id="COG0187">
    <property type="taxonomic scope" value="Bacteria"/>
</dbReference>
<dbReference type="InterPro" id="IPR013506">
    <property type="entry name" value="Topo_IIA_bsu_dom2"/>
</dbReference>
<dbReference type="EC" id="5.6.2.2" evidence="11"/>
<dbReference type="Pfam" id="PF00986">
    <property type="entry name" value="DNA_gyraseB_C"/>
    <property type="match status" value="1"/>
</dbReference>
<keyword evidence="5 11" id="KW-0547">Nucleotide-binding</keyword>
<keyword evidence="4" id="KW-0479">Metal-binding</keyword>
<accession>M9RE13</accession>
<comment type="cofactor">
    <cofactor evidence="2">
        <name>Mg(2+)</name>
        <dbReference type="ChEBI" id="CHEBI:18420"/>
    </cofactor>
</comment>
<dbReference type="Pfam" id="PF00204">
    <property type="entry name" value="DNA_gyraseB"/>
    <property type="match status" value="1"/>
</dbReference>
<keyword evidence="9 11" id="KW-0238">DNA-binding</keyword>
<dbReference type="SUPFAM" id="SSF55874">
    <property type="entry name" value="ATPase domain of HSP90 chaperone/DNA topoisomerase II/histidine kinase"/>
    <property type="match status" value="1"/>
</dbReference>
<gene>
    <name evidence="11 13" type="primary">parE</name>
    <name evidence="13" type="ORF">OA238_c06180</name>
</gene>
<dbReference type="GO" id="GO:0005694">
    <property type="term" value="C:chromosome"/>
    <property type="evidence" value="ECO:0007669"/>
    <property type="project" value="InterPro"/>
</dbReference>
<dbReference type="Pfam" id="PF02518">
    <property type="entry name" value="HATPase_c"/>
    <property type="match status" value="1"/>
</dbReference>
<evidence type="ECO:0000313" key="13">
    <source>
        <dbReference type="EMBL" id="AGI70849.1"/>
    </source>
</evidence>
<keyword evidence="10 11" id="KW-0413">Isomerase</keyword>
<dbReference type="KEGG" id="oar:OA238_c06180"/>
<feature type="site" description="Interaction with DNA" evidence="11">
    <location>
        <position position="700"/>
    </location>
</feature>
<dbReference type="GO" id="GO:0007059">
    <property type="term" value="P:chromosome segregation"/>
    <property type="evidence" value="ECO:0007669"/>
    <property type="project" value="UniProtKB-UniRule"/>
</dbReference>
<feature type="site" description="Interaction with DNA" evidence="11">
    <location>
        <position position="648"/>
    </location>
</feature>
<dbReference type="InterPro" id="IPR003594">
    <property type="entry name" value="HATPase_dom"/>
</dbReference>
<evidence type="ECO:0000256" key="7">
    <source>
        <dbReference type="ARBA" id="ARBA00022842"/>
    </source>
</evidence>
<dbReference type="InterPro" id="IPR002288">
    <property type="entry name" value="DNA_gyrase_B_C"/>
</dbReference>
<reference evidence="13 14" key="1">
    <citation type="journal article" date="2013" name="PLoS ONE">
        <title>Poles Apart: Arctic and Antarctic Octadecabacter strains Share High Genome Plasticity and a New Type of Xanthorhodopsin.</title>
        <authorList>
            <person name="Vollmers J."/>
            <person name="Voget S."/>
            <person name="Dietrich S."/>
            <person name="Gollnow K."/>
            <person name="Smits M."/>
            <person name="Meyer K."/>
            <person name="Brinkhoff T."/>
            <person name="Simon M."/>
            <person name="Daniel R."/>
        </authorList>
    </citation>
    <scope>NUCLEOTIDE SEQUENCE [LARGE SCALE GENOMIC DNA]</scope>
    <source>
        <strain evidence="13 14">238</strain>
    </source>
</reference>
<dbReference type="InterPro" id="IPR005737">
    <property type="entry name" value="TopoIV_B_Gneg"/>
</dbReference>
<dbReference type="CDD" id="cd00822">
    <property type="entry name" value="TopoII_Trans_DNA_gyrase"/>
    <property type="match status" value="1"/>
</dbReference>
<keyword evidence="6 11" id="KW-0067">ATP-binding</keyword>
<dbReference type="Gene3D" id="3.40.50.670">
    <property type="match status" value="1"/>
</dbReference>
<dbReference type="GO" id="GO:0003918">
    <property type="term" value="F:DNA topoisomerase type II (double strand cut, ATP-hydrolyzing) activity"/>
    <property type="evidence" value="ECO:0007669"/>
    <property type="project" value="UniProtKB-UniRule"/>
</dbReference>
<keyword evidence="14" id="KW-1185">Reference proteome</keyword>
<protein>
    <recommendedName>
        <fullName evidence="11">DNA topoisomerase 4 subunit B</fullName>
        <ecNumber evidence="11">5.6.2.2</ecNumber>
    </recommendedName>
    <alternativeName>
        <fullName evidence="11">Topoisomerase IV subunit B</fullName>
    </alternativeName>
</protein>
<dbReference type="SMART" id="SM00387">
    <property type="entry name" value="HATPase_c"/>
    <property type="match status" value="1"/>
</dbReference>
<feature type="binding site" evidence="11">
    <location>
        <position position="534"/>
    </location>
    <ligand>
        <name>ATP</name>
        <dbReference type="ChEBI" id="CHEBI:30616"/>
    </ligand>
</feature>
<evidence type="ECO:0000313" key="14">
    <source>
        <dbReference type="Proteomes" id="UP000004688"/>
    </source>
</evidence>
<dbReference type="PRINTS" id="PR00418">
    <property type="entry name" value="TPI2FAMILY"/>
</dbReference>
<comment type="similarity">
    <text evidence="3">Belongs to the type II topoisomerase GyrB family.</text>
</comment>
<dbReference type="CDD" id="cd16928">
    <property type="entry name" value="HATPase_GyrB-like"/>
    <property type="match status" value="1"/>
</dbReference>
<evidence type="ECO:0000256" key="2">
    <source>
        <dbReference type="ARBA" id="ARBA00001946"/>
    </source>
</evidence>
<dbReference type="GO" id="GO:0046872">
    <property type="term" value="F:metal ion binding"/>
    <property type="evidence" value="ECO:0007669"/>
    <property type="project" value="UniProtKB-KW"/>
</dbReference>
<dbReference type="GO" id="GO:0003677">
    <property type="term" value="F:DNA binding"/>
    <property type="evidence" value="ECO:0007669"/>
    <property type="project" value="UniProtKB-UniRule"/>
</dbReference>
<comment type="function">
    <text evidence="11">Topoisomerase IV is essential for chromosome segregation. It relaxes supercoiled DNA. Performs the decatenation events required during the replication of a circular DNA molecule.</text>
</comment>
<feature type="site" description="Interaction with DNA" evidence="11">
    <location>
        <position position="817"/>
    </location>
</feature>
<sequence>MVFINGNVVRQHLTRSKADTICGLGTCENNLADAKLHSGLNHIIGALRVLLKRDTVRANHDPRHGSKMHNRVVGLRRAVEFVKISPLRHRTKNLPTVAQINQQFGRVRQPARHLINVYNTVPRRLQYRNRMPSRLATAACKKYPHLYPFFANQTSGNLTQPIAPARRLRHNMTQPTRAEQTMANDLLSGQTPSNYDASSIEVLEDMEHVRLRPGMYIGGKDDRALHHMVAEIVDNSMDEAVAGHATWIEVELHANGHVTVRDNGRGIPVGMHPKLPNKSALEVIFCTLNAGGKFSGDSYQTSGGLHGVGSSVVNALSDHLRVEVAINKELFMMEFSRGVPQAPLAKIGAAPNRRGTAVTFHPDPEIFGSLELKPARLFKMARSKAYLFSGVEIRWKTDINDGETPQEATFKFPGGLADYLNETLAGATTYSDKPFAGTVDFTDKFNVPGKVEWAINWTPTRDGFIQSYCNTVPTPEGGTHEQGFWAAVLKGIKSYGERVNNKKATNITREDLTTGAGALVSCFIRDPEFVGQTKDRLATTDAQRMVQLAVADHFDNWLAADTKSAGAILDFLVLRSEERLRRKQEKETSRKTATQKLRLPGKLTDCSSKTRDGTELFIVEGDSAGGSAKMARNRKNQALLPLRGKILNVLGAASSKIGTNSEISDLTQALGVQLGAKFNVDDLRYDKVIIMTDADVDGAHIAALLMTFFFSQMRPMIDAGHLYLACPPLFRVTQGARREYCLDEAEKNAVLARGLGGSGKMDVSRFKGLGEMDAKDLKETTMDPTSRKLIRVSIDEDEAGETADLVERLMGKKPEMRFQYIQENAKFVLELDV</sequence>
<feature type="binding site" evidence="11">
    <location>
        <begin position="304"/>
        <end position="310"/>
    </location>
    <ligand>
        <name>ATP</name>
        <dbReference type="ChEBI" id="CHEBI:30616"/>
    </ligand>
</feature>
<dbReference type="PANTHER" id="PTHR45866:SF1">
    <property type="entry name" value="DNA GYRASE SUBUNIT B, MITOCHONDRIAL"/>
    <property type="match status" value="1"/>
</dbReference>
<dbReference type="InterPro" id="IPR014721">
    <property type="entry name" value="Ribsml_uS5_D2-typ_fold_subgr"/>
</dbReference>
<dbReference type="HAMAP" id="MF_00938">
    <property type="entry name" value="ParE_type1"/>
    <property type="match status" value="1"/>
</dbReference>
<proteinExistence type="inferred from homology"/>
<dbReference type="STRING" id="391616.OA238_c06180"/>
<dbReference type="EMBL" id="CP003742">
    <property type="protein sequence ID" value="AGI70849.1"/>
    <property type="molecule type" value="Genomic_DNA"/>
</dbReference>
<evidence type="ECO:0000256" key="1">
    <source>
        <dbReference type="ARBA" id="ARBA00000185"/>
    </source>
</evidence>
<dbReference type="PRINTS" id="PR01098">
    <property type="entry name" value="TOPISMRASE4B"/>
</dbReference>
<dbReference type="PANTHER" id="PTHR45866">
    <property type="entry name" value="DNA GYRASE/TOPOISOMERASE SUBUNIT B"/>
    <property type="match status" value="1"/>
</dbReference>
<dbReference type="InterPro" id="IPR036890">
    <property type="entry name" value="HATPase_C_sf"/>
</dbReference>
<dbReference type="InterPro" id="IPR001241">
    <property type="entry name" value="Topo_IIA"/>
</dbReference>
<organism evidence="13 14">
    <name type="scientific">Octadecabacter arcticus 238</name>
    <dbReference type="NCBI Taxonomy" id="391616"/>
    <lineage>
        <taxon>Bacteria</taxon>
        <taxon>Pseudomonadati</taxon>
        <taxon>Pseudomonadota</taxon>
        <taxon>Alphaproteobacteria</taxon>
        <taxon>Rhodobacterales</taxon>
        <taxon>Roseobacteraceae</taxon>
        <taxon>Octadecabacter</taxon>
    </lineage>
</organism>
<dbReference type="PROSITE" id="PS50880">
    <property type="entry name" value="TOPRIM"/>
    <property type="match status" value="1"/>
</dbReference>
<feature type="binding site" evidence="11">
    <location>
        <position position="262"/>
    </location>
    <ligand>
        <name>ATP</name>
        <dbReference type="ChEBI" id="CHEBI:30616"/>
    </ligand>
</feature>
<evidence type="ECO:0000259" key="12">
    <source>
        <dbReference type="PROSITE" id="PS50880"/>
    </source>
</evidence>
<feature type="binding site" evidence="11">
    <location>
        <position position="235"/>
    </location>
    <ligand>
        <name>ATP</name>
        <dbReference type="ChEBI" id="CHEBI:30616"/>
    </ligand>
</feature>
<evidence type="ECO:0000256" key="8">
    <source>
        <dbReference type="ARBA" id="ARBA00023029"/>
    </source>
</evidence>
<dbReference type="PROSITE" id="PS00177">
    <property type="entry name" value="TOPOISOMERASE_II"/>
    <property type="match status" value="1"/>
</dbReference>
<keyword evidence="8 11" id="KW-0799">Topoisomerase</keyword>
<name>M9RE13_9RHOB</name>
<evidence type="ECO:0000256" key="10">
    <source>
        <dbReference type="ARBA" id="ARBA00023235"/>
    </source>
</evidence>
<dbReference type="Pfam" id="PF01751">
    <property type="entry name" value="Toprim"/>
    <property type="match status" value="1"/>
</dbReference>
<evidence type="ECO:0000256" key="6">
    <source>
        <dbReference type="ARBA" id="ARBA00022840"/>
    </source>
</evidence>
<dbReference type="SUPFAM" id="SSF54211">
    <property type="entry name" value="Ribosomal protein S5 domain 2-like"/>
    <property type="match status" value="1"/>
</dbReference>
<dbReference type="InterPro" id="IPR006171">
    <property type="entry name" value="TOPRIM_dom"/>
</dbReference>
<dbReference type="Proteomes" id="UP000004688">
    <property type="component" value="Chromosome"/>
</dbReference>
<comment type="catalytic activity">
    <reaction evidence="1 11">
        <text>ATP-dependent breakage, passage and rejoining of double-stranded DNA.</text>
        <dbReference type="EC" id="5.6.2.2"/>
    </reaction>
</comment>
<dbReference type="GO" id="GO:0006265">
    <property type="term" value="P:DNA topological change"/>
    <property type="evidence" value="ECO:0007669"/>
    <property type="project" value="UniProtKB-UniRule"/>
</dbReference>
<dbReference type="Gene3D" id="3.30.565.10">
    <property type="entry name" value="Histidine kinase-like ATPase, C-terminal domain"/>
    <property type="match status" value="1"/>
</dbReference>
<dbReference type="SMART" id="SM00433">
    <property type="entry name" value="TOP2c"/>
    <property type="match status" value="1"/>
</dbReference>
<dbReference type="HOGENOM" id="CLU_006146_1_0_5"/>
<dbReference type="GO" id="GO:0005524">
    <property type="term" value="F:ATP binding"/>
    <property type="evidence" value="ECO:0007669"/>
    <property type="project" value="UniProtKB-UniRule"/>
</dbReference>
<dbReference type="InterPro" id="IPR013759">
    <property type="entry name" value="Topo_IIA_B_C"/>
</dbReference>
<evidence type="ECO:0000256" key="5">
    <source>
        <dbReference type="ARBA" id="ARBA00022741"/>
    </source>
</evidence>
<evidence type="ECO:0000256" key="9">
    <source>
        <dbReference type="ARBA" id="ARBA00023125"/>
    </source>
</evidence>
<comment type="subunit">
    <text evidence="11">Heterotetramer composed of ParC and ParE.</text>
</comment>
<feature type="domain" description="Toprim" evidence="12">
    <location>
        <begin position="614"/>
        <end position="728"/>
    </location>
</feature>
<dbReference type="InterPro" id="IPR013760">
    <property type="entry name" value="Topo_IIA-like_dom_sf"/>
</dbReference>
<dbReference type="FunFam" id="3.40.50.670:FF:000001">
    <property type="entry name" value="DNA topoisomerase 2"/>
    <property type="match status" value="1"/>
</dbReference>
<dbReference type="InterPro" id="IPR020568">
    <property type="entry name" value="Ribosomal_Su5_D2-typ_SF"/>
</dbReference>
<feature type="binding site" evidence="11">
    <location>
        <position position="195"/>
    </location>
    <ligand>
        <name>ATP</name>
        <dbReference type="ChEBI" id="CHEBI:30616"/>
    </ligand>
</feature>
<evidence type="ECO:0000256" key="4">
    <source>
        <dbReference type="ARBA" id="ARBA00022723"/>
    </source>
</evidence>
<keyword evidence="7" id="KW-0460">Magnesium</keyword>
<comment type="similarity">
    <text evidence="11">Belongs to the type II topoisomerase family. ParE type 1 subfamily.</text>
</comment>
<evidence type="ECO:0000256" key="3">
    <source>
        <dbReference type="ARBA" id="ARBA00010708"/>
    </source>
</evidence>